<dbReference type="PROSITE" id="PS50113">
    <property type="entry name" value="PAC"/>
    <property type="match status" value="2"/>
</dbReference>
<evidence type="ECO:0000256" key="6">
    <source>
        <dbReference type="ARBA" id="ARBA00022679"/>
    </source>
</evidence>
<feature type="coiled-coil region" evidence="16">
    <location>
        <begin position="795"/>
        <end position="828"/>
    </location>
</feature>
<dbReference type="SMART" id="SM00448">
    <property type="entry name" value="REC"/>
    <property type="match status" value="2"/>
</dbReference>
<dbReference type="Pfam" id="PF02518">
    <property type="entry name" value="HATPase_c"/>
    <property type="match status" value="2"/>
</dbReference>
<dbReference type="InterPro" id="IPR005467">
    <property type="entry name" value="His_kinase_dom"/>
</dbReference>
<dbReference type="Pfam" id="PF00512">
    <property type="entry name" value="HisKA"/>
    <property type="match status" value="2"/>
</dbReference>
<dbReference type="OrthoDB" id="9796100at2"/>
<dbReference type="CDD" id="cd17580">
    <property type="entry name" value="REC_2_DhkD-like"/>
    <property type="match status" value="1"/>
</dbReference>
<keyword evidence="9" id="KW-0418">Kinase</keyword>
<dbReference type="InterPro" id="IPR035965">
    <property type="entry name" value="PAS-like_dom_sf"/>
</dbReference>
<evidence type="ECO:0000313" key="22">
    <source>
        <dbReference type="EMBL" id="RUR84200.1"/>
    </source>
</evidence>
<keyword evidence="6" id="KW-0808">Transferase</keyword>
<feature type="domain" description="Response regulatory" evidence="19">
    <location>
        <begin position="686"/>
        <end position="802"/>
    </location>
</feature>
<feature type="domain" description="PAS" evidence="20">
    <location>
        <begin position="1192"/>
        <end position="1263"/>
    </location>
</feature>
<evidence type="ECO:0000259" key="18">
    <source>
        <dbReference type="PROSITE" id="PS50109"/>
    </source>
</evidence>
<feature type="domain" description="Response regulatory" evidence="19">
    <location>
        <begin position="1842"/>
        <end position="1960"/>
    </location>
</feature>
<dbReference type="Pfam" id="PF13185">
    <property type="entry name" value="GAF_2"/>
    <property type="match status" value="1"/>
</dbReference>
<dbReference type="PROSITE" id="PS50110">
    <property type="entry name" value="RESPONSE_REGULATORY"/>
    <property type="match status" value="2"/>
</dbReference>
<dbReference type="SUPFAM" id="SSF55785">
    <property type="entry name" value="PYP-like sensor domain (PAS domain)"/>
    <property type="match status" value="7"/>
</dbReference>
<feature type="compositionally biased region" description="Basic and acidic residues" evidence="17">
    <location>
        <begin position="611"/>
        <end position="620"/>
    </location>
</feature>
<feature type="domain" description="PAC" evidence="21">
    <location>
        <begin position="1524"/>
        <end position="1577"/>
    </location>
</feature>
<dbReference type="PROSITE" id="PS50112">
    <property type="entry name" value="PAS"/>
    <property type="match status" value="4"/>
</dbReference>
<evidence type="ECO:0000259" key="19">
    <source>
        <dbReference type="PROSITE" id="PS50110"/>
    </source>
</evidence>
<dbReference type="InterPro" id="IPR036097">
    <property type="entry name" value="HisK_dim/P_sf"/>
</dbReference>
<dbReference type="CDD" id="cd17574">
    <property type="entry name" value="REC_OmpR"/>
    <property type="match status" value="1"/>
</dbReference>
<evidence type="ECO:0000256" key="13">
    <source>
        <dbReference type="ARBA" id="ARBA00023136"/>
    </source>
</evidence>
<dbReference type="GO" id="GO:0005524">
    <property type="term" value="F:ATP binding"/>
    <property type="evidence" value="ECO:0007669"/>
    <property type="project" value="UniProtKB-KW"/>
</dbReference>
<dbReference type="FunFam" id="1.10.287.130:FF:000004">
    <property type="entry name" value="Ethylene receptor 1"/>
    <property type="match status" value="1"/>
</dbReference>
<evidence type="ECO:0000256" key="17">
    <source>
        <dbReference type="SAM" id="MobiDB-lite"/>
    </source>
</evidence>
<keyword evidence="5 15" id="KW-0597">Phosphoprotein</keyword>
<reference evidence="22 23" key="1">
    <citation type="journal article" date="2019" name="Genome Biol. Evol.">
        <title>Day and night: Metabolic profiles and evolutionary relationships of six axenic non-marine cyanobacteria.</title>
        <authorList>
            <person name="Will S.E."/>
            <person name="Henke P."/>
            <person name="Boedeker C."/>
            <person name="Huang S."/>
            <person name="Brinkmann H."/>
            <person name="Rohde M."/>
            <person name="Jarek M."/>
            <person name="Friedl T."/>
            <person name="Seufert S."/>
            <person name="Schumacher M."/>
            <person name="Overmann J."/>
            <person name="Neumann-Schaal M."/>
            <person name="Petersen J."/>
        </authorList>
    </citation>
    <scope>NUCLEOTIDE SEQUENCE [LARGE SCALE GENOMIC DNA]</scope>
    <source>
        <strain evidence="22 23">PCC 6912</strain>
    </source>
</reference>
<dbReference type="InterPro" id="IPR003018">
    <property type="entry name" value="GAF"/>
</dbReference>
<keyword evidence="16" id="KW-0175">Coiled coil</keyword>
<dbReference type="PANTHER" id="PTHR43547:SF2">
    <property type="entry name" value="HYBRID SIGNAL TRANSDUCTION HISTIDINE KINASE C"/>
    <property type="match status" value="1"/>
</dbReference>
<dbReference type="SMART" id="SM00091">
    <property type="entry name" value="PAS"/>
    <property type="match status" value="6"/>
</dbReference>
<name>A0A433NMC8_CHLFR</name>
<dbReference type="InterPro" id="IPR029016">
    <property type="entry name" value="GAF-like_dom_sf"/>
</dbReference>
<dbReference type="InterPro" id="IPR000700">
    <property type="entry name" value="PAS-assoc_C"/>
</dbReference>
<evidence type="ECO:0000256" key="1">
    <source>
        <dbReference type="ARBA" id="ARBA00000085"/>
    </source>
</evidence>
<dbReference type="InterPro" id="IPR036890">
    <property type="entry name" value="HATPase_C_sf"/>
</dbReference>
<dbReference type="STRING" id="211165.GCA_000317285_00674"/>
<evidence type="ECO:0000259" key="20">
    <source>
        <dbReference type="PROSITE" id="PS50112"/>
    </source>
</evidence>
<dbReference type="Gene3D" id="3.30.565.10">
    <property type="entry name" value="Histidine kinase-like ATPase, C-terminal domain"/>
    <property type="match status" value="2"/>
</dbReference>
<evidence type="ECO:0000256" key="3">
    <source>
        <dbReference type="ARBA" id="ARBA00006402"/>
    </source>
</evidence>
<evidence type="ECO:0000259" key="21">
    <source>
        <dbReference type="PROSITE" id="PS50113"/>
    </source>
</evidence>
<comment type="catalytic activity">
    <reaction evidence="1">
        <text>ATP + protein L-histidine = ADP + protein N-phospho-L-histidine.</text>
        <dbReference type="EC" id="2.7.13.3"/>
    </reaction>
</comment>
<dbReference type="SMART" id="SM00388">
    <property type="entry name" value="HisKA"/>
    <property type="match status" value="2"/>
</dbReference>
<evidence type="ECO:0000256" key="12">
    <source>
        <dbReference type="ARBA" id="ARBA00023012"/>
    </source>
</evidence>
<keyword evidence="13" id="KW-0472">Membrane</keyword>
<keyword evidence="8" id="KW-0547">Nucleotide-binding</keyword>
<dbReference type="FunFam" id="3.30.565.10:FF:000037">
    <property type="entry name" value="Hybrid sensor histidine kinase/response regulator"/>
    <property type="match status" value="1"/>
</dbReference>
<dbReference type="CDD" id="cd16922">
    <property type="entry name" value="HATPase_EvgS-ArcB-TorS-like"/>
    <property type="match status" value="2"/>
</dbReference>
<dbReference type="Pfam" id="PF13426">
    <property type="entry name" value="PAS_9"/>
    <property type="match status" value="1"/>
</dbReference>
<feature type="domain" description="PAS" evidence="20">
    <location>
        <begin position="1454"/>
        <end position="1526"/>
    </location>
</feature>
<dbReference type="EMBL" id="RSCJ01000005">
    <property type="protein sequence ID" value="RUR84200.1"/>
    <property type="molecule type" value="Genomic_DNA"/>
</dbReference>
<evidence type="ECO:0000256" key="2">
    <source>
        <dbReference type="ARBA" id="ARBA00004370"/>
    </source>
</evidence>
<feature type="domain" description="PAS" evidence="20">
    <location>
        <begin position="825"/>
        <end position="895"/>
    </location>
</feature>
<evidence type="ECO:0000256" key="16">
    <source>
        <dbReference type="SAM" id="Coils"/>
    </source>
</evidence>
<dbReference type="Gene3D" id="3.30.450.20">
    <property type="entry name" value="PAS domain"/>
    <property type="match status" value="7"/>
</dbReference>
<evidence type="ECO:0000313" key="23">
    <source>
        <dbReference type="Proteomes" id="UP000268857"/>
    </source>
</evidence>
<dbReference type="InterPro" id="IPR001789">
    <property type="entry name" value="Sig_transdc_resp-reg_receiver"/>
</dbReference>
<dbReference type="RefSeq" id="WP_016873246.1">
    <property type="nucleotide sequence ID" value="NZ_AJLN01000040.1"/>
</dbReference>
<dbReference type="SUPFAM" id="SSF55874">
    <property type="entry name" value="ATPase domain of HSP90 chaperone/DNA topoisomerase II/histidine kinase"/>
    <property type="match status" value="2"/>
</dbReference>
<dbReference type="SMART" id="SM00387">
    <property type="entry name" value="HATPase_c"/>
    <property type="match status" value="2"/>
</dbReference>
<evidence type="ECO:0000256" key="11">
    <source>
        <dbReference type="ARBA" id="ARBA00022989"/>
    </source>
</evidence>
<keyword evidence="7" id="KW-0812">Transmembrane</keyword>
<feature type="modified residue" description="4-aspartylphosphate" evidence="15">
    <location>
        <position position="735"/>
    </location>
</feature>
<dbReference type="InterPro" id="IPR001610">
    <property type="entry name" value="PAC"/>
</dbReference>
<evidence type="ECO:0000256" key="5">
    <source>
        <dbReference type="ARBA" id="ARBA00022553"/>
    </source>
</evidence>
<sequence>MSAGEPGAIAAGIFVGDSEMAVLMRSHDWSKTPLGSVENWSQSLKIAVNICLNSRFPMVIWWGEELTLLYNDAWRPILGNKHPQALGKPGKEVWSEIWDIVGTQLHSVLKTGKATWSDDLLLLVNRYGYTEEAYFTYSYSPIFLETGEVGGAFTAVAETTQRVVGERRLATLRNLAAQTGQSKTVEQACQKAIQTLSQNSSDIPVALLYLLNSEATKATLQAQTPSQIQPLIAPAELDLTQPSNLFTQALASVVHSKQLFILKNLVQYWGKFPVGPLHIPLGQAIALPIRASTQDSVVGVLVLGVNPYRALDDAQCQFLEMTTGHIANAIASARAYEEERKRAEALAELDRAKTTFFSNISHEFRTPLTLMLGPLEEILAKESLIPPEPHQQIELVYRNSLRLLKLVNTLLDFSRIEAGRMQAVYELTDLAAYTTELASVFQSAIEQAGLRFSISCEPLSAEVYIDRQMWEKIVLNLLSNAFKFTFSGEIAVTLRQVHNQVKLTVRDTGIGIPTAELPRLFERFHRVEGAQGRTQEGSGIGLALVQELVRLHGGQVQVESIEGEGTTFTITIPTGMAHLPSDRIQTARSLTSSALGAVSYVEEALRWLPEEESRGRREAGETNSKTISTNSETILPNSKTISPNSKTILPNSETRTSPPEEAREQGSRGAGERIHTEVSPLPSSARILLVDDNTDMRNYVKRLLLSQGYEVETAADGMAALTIARQKVPNLVLTDVMMPGLDGFGLLRELRAEPTTRDIPIILLSARAGEEARIEGLETGADDYLTKPFSARELLARVEANLKLAQLRREAMQREQALRIEAESAKQTVETILSSINDGFYVLDRNWCYTYVNDRYCEMSGMEREKLLGQGIWDLFADAIDTDIYVQFHRAMREQTPLQFEYLYATWNRWYEHRVYPSSHGLTIVIAEITDRKRVEAALRRSEERFRISQELSLDAFTILDSVRDETGAIVDFEWTYVNPKAAEILQHPADELVGQRLLKVLPGNQLNSELFERYVRVVETGEPHDIELLYNADGITGWFRNMAVKLNDGISIFFSDITQRKQTEQALRDTEERLRVALQNAPITVFNQDCELRYTWIHNPVMHDLDEMIGKCDRDFLPPEDAEVLTEIKQRVLNTGIGARQEIKITRDGINNYYDLTVEPLRDANNAIVGITCAAIDVSELKRTEIELRESEARFRGVVESNMVGIAFWDASGCITDGNEMAVQMLGYSREEMQSRQILWKDITPPEFHEIDAAMQAQLLAQGVCPPFEKAYIRKDGTQVPILIGGALLPGYSDRGVAYFLDISDRKQAETEREQLLVREQVLRSLAEAAESKLQEVLASIREDFVLFDRDWRIAYLNAQAAETMRMPREEILGKSMWDLFPDLVGTEFYDRLHQVMRDKIPTQFEYYYPLWDRWFENRVYPAPDGIVNLSIDITVAKRLEENRKRIQEELRQKNAILNVINESVPTPIFVKDRQGRIIYANPATLEVLGKTAKEVIGYRDCDLYPNSEDAARVMENDQRIMESGHTEVVEESPDGVRTFLGMKAPYRNEAGEVIGLIGISSDISERVQLERDRERVLQQEQAAREAAEQANRIKDEFLAVLSHELRSPLNPILGWSKLLQTRQFDPQATKRALQTIERNAKLQVQLIEDLLDVSRILRGKMALNVCPVNLVTVVESALETVRLAAEAKQIQIRTTISVQNTQLCGDAARLQQIVWNLLSNAVKFTPDGGEVEVHLDQIGTYAQIQVKDTGKGIKSDFLPYVFDCFRQEDGTTTRKFGGLGLGLAIVRHLTELHGGSIEVQSLGEGQGATFIVRLPLMNKGEEAGEEHLTTAQSVDLSQLRILVVDDDEDMRELVKVILEQQGAQVMVVATAAEVLMAFDHQPPDIFIGDIGMPEIDGYMLMQQIRARSPEQGGLVKALALTAYAGEYNQKQAIASGFQQHISKPVDPEVLVRAIATLVNRK</sequence>
<organism evidence="22 23">
    <name type="scientific">Chlorogloeopsis fritschii PCC 6912</name>
    <dbReference type="NCBI Taxonomy" id="211165"/>
    <lineage>
        <taxon>Bacteria</taxon>
        <taxon>Bacillati</taxon>
        <taxon>Cyanobacteriota</taxon>
        <taxon>Cyanophyceae</taxon>
        <taxon>Nostocales</taxon>
        <taxon>Chlorogloeopsidaceae</taxon>
        <taxon>Chlorogloeopsis</taxon>
    </lineage>
</organism>
<keyword evidence="23" id="KW-1185">Reference proteome</keyword>
<dbReference type="SUPFAM" id="SSF52172">
    <property type="entry name" value="CheY-like"/>
    <property type="match status" value="2"/>
</dbReference>
<dbReference type="PANTHER" id="PTHR43547">
    <property type="entry name" value="TWO-COMPONENT HISTIDINE KINASE"/>
    <property type="match status" value="1"/>
</dbReference>
<feature type="coiled-coil region" evidence="16">
    <location>
        <begin position="326"/>
        <end position="353"/>
    </location>
</feature>
<feature type="modified residue" description="4-aspartylphosphate" evidence="15">
    <location>
        <position position="1891"/>
    </location>
</feature>
<dbReference type="CDD" id="cd00082">
    <property type="entry name" value="HisKA"/>
    <property type="match status" value="2"/>
</dbReference>
<dbReference type="FunFam" id="3.30.565.10:FF:000010">
    <property type="entry name" value="Sensor histidine kinase RcsC"/>
    <property type="match status" value="1"/>
</dbReference>
<dbReference type="Gene3D" id="1.10.287.130">
    <property type="match status" value="2"/>
</dbReference>
<feature type="domain" description="Histidine kinase" evidence="18">
    <location>
        <begin position="1602"/>
        <end position="1820"/>
    </location>
</feature>
<dbReference type="InterPro" id="IPR013656">
    <property type="entry name" value="PAS_4"/>
</dbReference>
<evidence type="ECO:0000256" key="4">
    <source>
        <dbReference type="ARBA" id="ARBA00012438"/>
    </source>
</evidence>
<dbReference type="SMART" id="SM00086">
    <property type="entry name" value="PAC"/>
    <property type="match status" value="2"/>
</dbReference>
<dbReference type="InterPro" id="IPR004358">
    <property type="entry name" value="Sig_transdc_His_kin-like_C"/>
</dbReference>
<comment type="similarity">
    <text evidence="3">In the N-terminal section; belongs to the phytochrome family.</text>
</comment>
<evidence type="ECO:0000256" key="7">
    <source>
        <dbReference type="ARBA" id="ARBA00022692"/>
    </source>
</evidence>
<dbReference type="SUPFAM" id="SSF47384">
    <property type="entry name" value="Homodimeric domain of signal transducing histidine kinase"/>
    <property type="match status" value="2"/>
</dbReference>
<dbReference type="GO" id="GO:0016020">
    <property type="term" value="C:membrane"/>
    <property type="evidence" value="ECO:0007669"/>
    <property type="project" value="UniProtKB-SubCell"/>
</dbReference>
<protein>
    <recommendedName>
        <fullName evidence="14">Circadian input-output histidine kinase CikA</fullName>
        <ecNumber evidence="4">2.7.13.3</ecNumber>
    </recommendedName>
</protein>
<feature type="domain" description="PAC" evidence="21">
    <location>
        <begin position="1127"/>
        <end position="1191"/>
    </location>
</feature>
<dbReference type="NCBIfam" id="TIGR00229">
    <property type="entry name" value="sensory_box"/>
    <property type="match status" value="5"/>
</dbReference>
<dbReference type="InterPro" id="IPR003594">
    <property type="entry name" value="HATPase_dom"/>
</dbReference>
<dbReference type="InterPro" id="IPR003661">
    <property type="entry name" value="HisK_dim/P_dom"/>
</dbReference>
<dbReference type="PRINTS" id="PR00344">
    <property type="entry name" value="BCTRLSENSOR"/>
</dbReference>
<dbReference type="GO" id="GO:0000155">
    <property type="term" value="F:phosphorelay sensor kinase activity"/>
    <property type="evidence" value="ECO:0007669"/>
    <property type="project" value="InterPro"/>
</dbReference>
<dbReference type="Proteomes" id="UP000268857">
    <property type="component" value="Unassembled WGS sequence"/>
</dbReference>
<evidence type="ECO:0000256" key="9">
    <source>
        <dbReference type="ARBA" id="ARBA00022777"/>
    </source>
</evidence>
<keyword evidence="10" id="KW-0067">ATP-binding</keyword>
<dbReference type="Pfam" id="PF00072">
    <property type="entry name" value="Response_reg"/>
    <property type="match status" value="2"/>
</dbReference>
<dbReference type="InterPro" id="IPR011006">
    <property type="entry name" value="CheY-like_superfamily"/>
</dbReference>
<dbReference type="EC" id="2.7.13.3" evidence="4"/>
<evidence type="ECO:0000256" key="15">
    <source>
        <dbReference type="PROSITE-ProRule" id="PRU00169"/>
    </source>
</evidence>
<dbReference type="PROSITE" id="PS50109">
    <property type="entry name" value="HIS_KIN"/>
    <property type="match status" value="2"/>
</dbReference>
<dbReference type="SMART" id="SM00065">
    <property type="entry name" value="GAF"/>
    <property type="match status" value="1"/>
</dbReference>
<feature type="domain" description="PAS" evidence="20">
    <location>
        <begin position="1331"/>
        <end position="1405"/>
    </location>
</feature>
<feature type="coiled-coil region" evidence="16">
    <location>
        <begin position="1568"/>
        <end position="1598"/>
    </location>
</feature>
<dbReference type="SUPFAM" id="SSF55781">
    <property type="entry name" value="GAF domain-like"/>
    <property type="match status" value="1"/>
</dbReference>
<dbReference type="InterPro" id="IPR000014">
    <property type="entry name" value="PAS"/>
</dbReference>
<dbReference type="Gene3D" id="3.40.50.2300">
    <property type="match status" value="2"/>
</dbReference>
<feature type="compositionally biased region" description="Basic and acidic residues" evidence="17">
    <location>
        <begin position="658"/>
        <end position="676"/>
    </location>
</feature>
<keyword evidence="12" id="KW-0902">Two-component regulatory system</keyword>
<dbReference type="FunFam" id="1.10.287.130:FF:000045">
    <property type="entry name" value="Two-component system sensor histidine kinase/response regulator"/>
    <property type="match status" value="1"/>
</dbReference>
<dbReference type="Pfam" id="PF08448">
    <property type="entry name" value="PAS_4"/>
    <property type="match status" value="5"/>
</dbReference>
<evidence type="ECO:0000256" key="10">
    <source>
        <dbReference type="ARBA" id="ARBA00022840"/>
    </source>
</evidence>
<feature type="compositionally biased region" description="Polar residues" evidence="17">
    <location>
        <begin position="622"/>
        <end position="657"/>
    </location>
</feature>
<proteinExistence type="inferred from homology"/>
<comment type="caution">
    <text evidence="22">The sequence shown here is derived from an EMBL/GenBank/DDBJ whole genome shotgun (WGS) entry which is preliminary data.</text>
</comment>
<accession>A0A433NMC8</accession>
<evidence type="ECO:0000256" key="8">
    <source>
        <dbReference type="ARBA" id="ARBA00022741"/>
    </source>
</evidence>
<evidence type="ECO:0000256" key="14">
    <source>
        <dbReference type="ARBA" id="ARBA00074306"/>
    </source>
</evidence>
<feature type="region of interest" description="Disordered" evidence="17">
    <location>
        <begin position="611"/>
        <end position="677"/>
    </location>
</feature>
<comment type="subcellular location">
    <subcellularLocation>
        <location evidence="2">Membrane</location>
    </subcellularLocation>
</comment>
<dbReference type="CDD" id="cd00130">
    <property type="entry name" value="PAS"/>
    <property type="match status" value="5"/>
</dbReference>
<keyword evidence="11" id="KW-1133">Transmembrane helix</keyword>
<dbReference type="Gene3D" id="3.30.450.40">
    <property type="match status" value="1"/>
</dbReference>
<gene>
    <name evidence="22" type="ORF">PCC6912_17940</name>
</gene>
<feature type="domain" description="Histidine kinase" evidence="18">
    <location>
        <begin position="359"/>
        <end position="576"/>
    </location>
</feature>